<name>A0ABQ6UGF6_9ACTN</name>
<reference evidence="1 2" key="1">
    <citation type="submission" date="2019-09" db="EMBL/GenBank/DDBJ databases">
        <title>High taxonomic diversity of Micromonospora strains isolated from Medicago sativa nodules in different geographical locations.</title>
        <authorList>
            <person name="Martinez-Hidalgo P."/>
            <person name="Flores-Felix J.D."/>
            <person name="Velazquez E."/>
            <person name="Brau L."/>
            <person name="Trujillo M.E."/>
            <person name="Martinez-Molina E."/>
        </authorList>
    </citation>
    <scope>NUCLEOTIDE SEQUENCE [LARGE SCALE GENOMIC DNA]</scope>
    <source>
        <strain evidence="1 2">ALFB5</strain>
    </source>
</reference>
<comment type="caution">
    <text evidence="1">The sequence shown here is derived from an EMBL/GenBank/DDBJ whole genome shotgun (WGS) entry which is preliminary data.</text>
</comment>
<keyword evidence="2" id="KW-1185">Reference proteome</keyword>
<organism evidence="1 2">
    <name type="scientific">Micromonospora aurantiaca</name>
    <name type="common">nom. illeg.</name>
    <dbReference type="NCBI Taxonomy" id="47850"/>
    <lineage>
        <taxon>Bacteria</taxon>
        <taxon>Bacillati</taxon>
        <taxon>Actinomycetota</taxon>
        <taxon>Actinomycetes</taxon>
        <taxon>Micromonosporales</taxon>
        <taxon>Micromonosporaceae</taxon>
        <taxon>Micromonospora</taxon>
    </lineage>
</organism>
<evidence type="ECO:0000313" key="1">
    <source>
        <dbReference type="EMBL" id="KAB1111991.1"/>
    </source>
</evidence>
<dbReference type="Proteomes" id="UP000471364">
    <property type="component" value="Unassembled WGS sequence"/>
</dbReference>
<accession>A0ABQ6UGF6</accession>
<evidence type="ECO:0000313" key="2">
    <source>
        <dbReference type="Proteomes" id="UP000471364"/>
    </source>
</evidence>
<proteinExistence type="predicted"/>
<gene>
    <name evidence="1" type="ORF">F6X54_16075</name>
</gene>
<dbReference type="EMBL" id="WAAR01000066">
    <property type="protein sequence ID" value="KAB1111991.1"/>
    <property type="molecule type" value="Genomic_DNA"/>
</dbReference>
<sequence length="129" mass="13559">MAVGDGACAESVAPLRPARPAAGPAATIATCGRSAAVAAITTSAWPFDAAARDYQRAVSGIETAPSGTWRRPGSADEARATLHAAMVQAALAGVRPVEIERRTGYTKERVRQILRAGGVEPDWRPPRRR</sequence>
<protein>
    <submittedName>
        <fullName evidence="1">Uncharacterized protein</fullName>
    </submittedName>
</protein>
<dbReference type="RefSeq" id="WP_151013348.1">
    <property type="nucleotide sequence ID" value="NZ_CBDRJA010000012.1"/>
</dbReference>